<accession>A0A9W8S7F4</accession>
<dbReference type="PRINTS" id="PR00081">
    <property type="entry name" value="GDHRDH"/>
</dbReference>
<evidence type="ECO:0008006" key="4">
    <source>
        <dbReference type="Google" id="ProtNLM"/>
    </source>
</evidence>
<proteinExistence type="inferred from homology"/>
<comment type="caution">
    <text evidence="2">The sequence shown here is derived from an EMBL/GenBank/DDBJ whole genome shotgun (WGS) entry which is preliminary data.</text>
</comment>
<dbReference type="InterPro" id="IPR002347">
    <property type="entry name" value="SDR_fam"/>
</dbReference>
<dbReference type="GO" id="GO:0016616">
    <property type="term" value="F:oxidoreductase activity, acting on the CH-OH group of donors, NAD or NADP as acceptor"/>
    <property type="evidence" value="ECO:0007669"/>
    <property type="project" value="TreeGrafter"/>
</dbReference>
<dbReference type="OrthoDB" id="1933717at2759"/>
<name>A0A9W8S7F4_9HYPO</name>
<dbReference type="InterPro" id="IPR036291">
    <property type="entry name" value="NAD(P)-bd_dom_sf"/>
</dbReference>
<evidence type="ECO:0000256" key="1">
    <source>
        <dbReference type="ARBA" id="ARBA00006484"/>
    </source>
</evidence>
<evidence type="ECO:0000313" key="3">
    <source>
        <dbReference type="Proteomes" id="UP001152049"/>
    </source>
</evidence>
<sequence length="322" mass="35071">MNDVLLKMMGNCLTTDVTKTTHRNVYPAIDPSCPELSQAGKTVLITGGATGIGFATAQAFIKAGAATIIIAARRTNVLSEASTSLQDEAHRSGYPAHVIAETCDVSDTTTVDALWKTLEDKGVKVDVLVLNAARFTETKTLLDLGAEEVWSQFEANVKGPIYMTDRFNKQNIGSQKFLVNLTSSNMHCCHTDYAQATADRPGYALTKASGSLFVQLIAKDVSPDEMQIVSFHPGMVYAAGWEAFGVTKDMLPFDEPELPASFAVWASSKEAQFLHGRYVFASWDVEELAEGGLRRRFGEDIEFLRISVGGLRGTNLDKGWQS</sequence>
<dbReference type="Proteomes" id="UP001152049">
    <property type="component" value="Unassembled WGS sequence"/>
</dbReference>
<comment type="similarity">
    <text evidence="1">Belongs to the short-chain dehydrogenases/reductases (SDR) family.</text>
</comment>
<gene>
    <name evidence="2" type="ORF">NW762_003278</name>
</gene>
<evidence type="ECO:0000313" key="2">
    <source>
        <dbReference type="EMBL" id="KAJ4267177.1"/>
    </source>
</evidence>
<keyword evidence="3" id="KW-1185">Reference proteome</keyword>
<dbReference type="Gene3D" id="3.40.50.720">
    <property type="entry name" value="NAD(P)-binding Rossmann-like Domain"/>
    <property type="match status" value="1"/>
</dbReference>
<dbReference type="EMBL" id="JAOQAZ010000004">
    <property type="protein sequence ID" value="KAJ4267177.1"/>
    <property type="molecule type" value="Genomic_DNA"/>
</dbReference>
<dbReference type="GO" id="GO:0006633">
    <property type="term" value="P:fatty acid biosynthetic process"/>
    <property type="evidence" value="ECO:0007669"/>
    <property type="project" value="TreeGrafter"/>
</dbReference>
<dbReference type="AlphaFoldDB" id="A0A9W8S7F4"/>
<dbReference type="SUPFAM" id="SSF51735">
    <property type="entry name" value="NAD(P)-binding Rossmann-fold domains"/>
    <property type="match status" value="1"/>
</dbReference>
<organism evidence="2 3">
    <name type="scientific">Fusarium torreyae</name>
    <dbReference type="NCBI Taxonomy" id="1237075"/>
    <lineage>
        <taxon>Eukaryota</taxon>
        <taxon>Fungi</taxon>
        <taxon>Dikarya</taxon>
        <taxon>Ascomycota</taxon>
        <taxon>Pezizomycotina</taxon>
        <taxon>Sordariomycetes</taxon>
        <taxon>Hypocreomycetidae</taxon>
        <taxon>Hypocreales</taxon>
        <taxon>Nectriaceae</taxon>
        <taxon>Fusarium</taxon>
    </lineage>
</organism>
<dbReference type="PANTHER" id="PTHR42760">
    <property type="entry name" value="SHORT-CHAIN DEHYDROGENASES/REDUCTASES FAMILY MEMBER"/>
    <property type="match status" value="1"/>
</dbReference>
<dbReference type="CDD" id="cd05233">
    <property type="entry name" value="SDR_c"/>
    <property type="match status" value="1"/>
</dbReference>
<reference evidence="2" key="1">
    <citation type="submission" date="2022-09" db="EMBL/GenBank/DDBJ databases">
        <title>Fusarium specimens isolated from Avocado Roots.</title>
        <authorList>
            <person name="Stajich J."/>
            <person name="Roper C."/>
            <person name="Heimlech-Rivalta G."/>
        </authorList>
    </citation>
    <scope>NUCLEOTIDE SEQUENCE</scope>
    <source>
        <strain evidence="2">CF00136</strain>
    </source>
</reference>
<protein>
    <recommendedName>
        <fullName evidence="4">Reductase</fullName>
    </recommendedName>
</protein>
<dbReference type="Pfam" id="PF00106">
    <property type="entry name" value="adh_short"/>
    <property type="match status" value="1"/>
</dbReference>
<dbReference type="GO" id="GO:0048038">
    <property type="term" value="F:quinone binding"/>
    <property type="evidence" value="ECO:0007669"/>
    <property type="project" value="TreeGrafter"/>
</dbReference>
<dbReference type="PANTHER" id="PTHR42760:SF122">
    <property type="entry name" value="NAD(P)-BINDING PROTEIN"/>
    <property type="match status" value="1"/>
</dbReference>